<evidence type="ECO:0008006" key="3">
    <source>
        <dbReference type="Google" id="ProtNLM"/>
    </source>
</evidence>
<evidence type="ECO:0000313" key="1">
    <source>
        <dbReference type="EMBL" id="APE36953.1"/>
    </source>
</evidence>
<dbReference type="KEGG" id="nsl:BOX37_26845"/>
<dbReference type="Proteomes" id="UP000183810">
    <property type="component" value="Chromosome"/>
</dbReference>
<protein>
    <recommendedName>
        <fullName evidence="3">DUF1048 domain-containing protein</fullName>
    </recommendedName>
</protein>
<dbReference type="AlphaFoldDB" id="A0A1J0VY74"/>
<reference evidence="1" key="1">
    <citation type="submission" date="2016-11" db="EMBL/GenBank/DDBJ databases">
        <authorList>
            <person name="Jaros S."/>
            <person name="Januszkiewicz K."/>
            <person name="Wedrychowicz H."/>
        </authorList>
    </citation>
    <scope>NUCLEOTIDE SEQUENCE [LARGE SCALE GENOMIC DNA]</scope>
    <source>
        <strain evidence="1">Y48</strain>
    </source>
</reference>
<proteinExistence type="predicted"/>
<dbReference type="InterPro" id="IPR008316">
    <property type="entry name" value="UCP029876"/>
</dbReference>
<gene>
    <name evidence="1" type="ORF">BOX37_26845</name>
</gene>
<dbReference type="Pfam" id="PF06304">
    <property type="entry name" value="DUF1048"/>
    <property type="match status" value="1"/>
</dbReference>
<dbReference type="SUPFAM" id="SSF158560">
    <property type="entry name" value="BH3980-like"/>
    <property type="match status" value="1"/>
</dbReference>
<dbReference type="Gene3D" id="1.10.1900.10">
    <property type="entry name" value="c-terminal domain of poly(a) binding protein"/>
    <property type="match status" value="1"/>
</dbReference>
<organism evidence="1 2">
    <name type="scientific">Nocardia mangyaensis</name>
    <dbReference type="NCBI Taxonomy" id="2213200"/>
    <lineage>
        <taxon>Bacteria</taxon>
        <taxon>Bacillati</taxon>
        <taxon>Actinomycetota</taxon>
        <taxon>Actinomycetes</taxon>
        <taxon>Mycobacteriales</taxon>
        <taxon>Nocardiaceae</taxon>
        <taxon>Nocardia</taxon>
    </lineage>
</organism>
<dbReference type="EMBL" id="CP018082">
    <property type="protein sequence ID" value="APE36953.1"/>
    <property type="molecule type" value="Genomic_DNA"/>
</dbReference>
<accession>A0A1J0VY74</accession>
<name>A0A1J0VY74_9NOCA</name>
<dbReference type="RefSeq" id="WP_071930138.1">
    <property type="nucleotide sequence ID" value="NZ_CP018082.1"/>
</dbReference>
<sequence>MDITELTSKVIGDMGNKRRWRDYKARTKRLPDSYRTAVEAFERYLMHLGPGGGPAIFEDLIDLFEQSAADSTPIRAVVGEDPVEFIEAFARNYEEDSWKNRERKRLADTIGRAAEDQATGS</sequence>
<keyword evidence="2" id="KW-1185">Reference proteome</keyword>
<dbReference type="OrthoDB" id="8083683at2"/>
<evidence type="ECO:0000313" key="2">
    <source>
        <dbReference type="Proteomes" id="UP000183810"/>
    </source>
</evidence>